<dbReference type="AlphaFoldDB" id="A0A975NFN0"/>
<keyword evidence="1" id="KW-0479">Metal-binding</keyword>
<comment type="pathway">
    <text evidence="1">Cofactor biosynthesis; ubiquinone biosynthesis.</text>
</comment>
<keyword evidence="1" id="KW-0831">Ubiquinone biosynthesis</keyword>
<dbReference type="GO" id="GO:0006744">
    <property type="term" value="P:ubiquinone biosynthetic process"/>
    <property type="evidence" value="ECO:0007669"/>
    <property type="project" value="UniProtKB-UniRule"/>
</dbReference>
<evidence type="ECO:0000256" key="1">
    <source>
        <dbReference type="HAMAP-Rule" id="MF_02233"/>
    </source>
</evidence>
<protein>
    <recommendedName>
        <fullName evidence="1">Ubiquinone biosynthesis protein UbiV</fullName>
    </recommendedName>
</protein>
<comment type="function">
    <text evidence="1">Required for O(2)-independent ubiquinone (coenzyme Q) biosynthesis. Together with UbiU, is essential for the C6-hydroxylation reaction in the oxygen-independent ubiquinone biosynthesis pathway.</text>
</comment>
<comment type="cofactor">
    <cofactor evidence="1">
        <name>[4Fe-4S] cluster</name>
        <dbReference type="ChEBI" id="CHEBI:49883"/>
    </cofactor>
</comment>
<keyword evidence="1" id="KW-0411">Iron-sulfur</keyword>
<proteinExistence type="inferred from homology"/>
<dbReference type="InterPro" id="IPR001539">
    <property type="entry name" value="Peptidase_U32"/>
</dbReference>
<dbReference type="GO" id="GO:0051539">
    <property type="term" value="F:4 iron, 4 sulfur cluster binding"/>
    <property type="evidence" value="ECO:0007669"/>
    <property type="project" value="UniProtKB-UniRule"/>
</dbReference>
<comment type="subunit">
    <text evidence="1">Forms a heterodimer with UbiU.</text>
</comment>
<feature type="binding site" evidence="1">
    <location>
        <position position="45"/>
    </location>
    <ligand>
        <name>[4Fe-4S] cluster</name>
        <dbReference type="ChEBI" id="CHEBI:49883"/>
    </ligand>
</feature>
<dbReference type="PANTHER" id="PTHR30217:SF11">
    <property type="entry name" value="UBIQUINONE BIOSYNTHESIS PROTEIN UBIV"/>
    <property type="match status" value="1"/>
</dbReference>
<comment type="similarity">
    <text evidence="1">Belongs to the peptidase U32 family. UbiV subfamily.</text>
</comment>
<dbReference type="GO" id="GO:0046872">
    <property type="term" value="F:metal ion binding"/>
    <property type="evidence" value="ECO:0007669"/>
    <property type="project" value="UniProtKB-KW"/>
</dbReference>
<keyword evidence="1" id="KW-0004">4Fe-4S</keyword>
<name>A0A975NFN0_9BRAD</name>
<reference evidence="2" key="1">
    <citation type="submission" date="2021-06" db="EMBL/GenBank/DDBJ databases">
        <title>Bradyrhizobium sp. S2-20-1 Genome sequencing.</title>
        <authorList>
            <person name="Jin L."/>
        </authorList>
    </citation>
    <scope>NUCLEOTIDE SEQUENCE</scope>
    <source>
        <strain evidence="2">S2-20-1</strain>
    </source>
</reference>
<dbReference type="PANTHER" id="PTHR30217">
    <property type="entry name" value="PEPTIDASE U32 FAMILY"/>
    <property type="match status" value="1"/>
</dbReference>
<dbReference type="Pfam" id="PF01136">
    <property type="entry name" value="Peptidase_U32"/>
    <property type="match status" value="1"/>
</dbReference>
<feature type="binding site" evidence="1">
    <location>
        <position position="197"/>
    </location>
    <ligand>
        <name>[4Fe-4S] cluster</name>
        <dbReference type="ChEBI" id="CHEBI:49883"/>
    </ligand>
</feature>
<dbReference type="Proteomes" id="UP000680839">
    <property type="component" value="Chromosome"/>
</dbReference>
<dbReference type="NCBIfam" id="NF011991">
    <property type="entry name" value="PRK15447.1"/>
    <property type="match status" value="1"/>
</dbReference>
<sequence>MSGARTELTLGPNLFNWAPETWRDFYFRIAEEAPVSVVYLGETICSKRAPLFRDHYEAVAERLRAAGKTVVHTTLGETASRLDRRLVSDVCERTSELVEANDASAAFHLRGRPHCIGPLMNVYNEETLRFLAAKGAQNICLPIELPSSAIGVLCAAAGPAKVTIEVQVFGRQSLALSARCYHARAHGRTKDTCLFVCENDPDGLVLSTLERKPFLVANGVQTLSWEYLNLVQEIPALKAAGVSRYRLSPHSCDMVRVATAFRSVLDGDLTVAEALACLEELPLDAPFSNGFHHGRPGYGWTALTGTAPH</sequence>
<organism evidence="2 3">
    <name type="scientific">Bradyrhizobium sediminis</name>
    <dbReference type="NCBI Taxonomy" id="2840469"/>
    <lineage>
        <taxon>Bacteria</taxon>
        <taxon>Pseudomonadati</taxon>
        <taxon>Pseudomonadota</taxon>
        <taxon>Alphaproteobacteria</taxon>
        <taxon>Hyphomicrobiales</taxon>
        <taxon>Nitrobacteraceae</taxon>
        <taxon>Bradyrhizobium</taxon>
    </lineage>
</organism>
<dbReference type="EMBL" id="CP076134">
    <property type="protein sequence ID" value="QWG14253.1"/>
    <property type="molecule type" value="Genomic_DNA"/>
</dbReference>
<keyword evidence="1" id="KW-0408">Iron</keyword>
<dbReference type="HAMAP" id="MF_02233">
    <property type="entry name" value="UbiV"/>
    <property type="match status" value="1"/>
</dbReference>
<evidence type="ECO:0000313" key="2">
    <source>
        <dbReference type="EMBL" id="QWG14253.1"/>
    </source>
</evidence>
<gene>
    <name evidence="1" type="primary">ubiV</name>
    <name evidence="2" type="ORF">KMZ29_06090</name>
</gene>
<feature type="binding site" evidence="1">
    <location>
        <position position="193"/>
    </location>
    <ligand>
        <name>[4Fe-4S] cluster</name>
        <dbReference type="ChEBI" id="CHEBI:49883"/>
    </ligand>
</feature>
<dbReference type="RefSeq" id="WP_215622886.1">
    <property type="nucleotide sequence ID" value="NZ_CP076134.1"/>
</dbReference>
<dbReference type="InterPro" id="IPR043693">
    <property type="entry name" value="UbiV"/>
</dbReference>
<accession>A0A975NFN0</accession>
<feature type="binding site" evidence="1">
    <location>
        <position position="180"/>
    </location>
    <ligand>
        <name>[4Fe-4S] cluster</name>
        <dbReference type="ChEBI" id="CHEBI:49883"/>
    </ligand>
</feature>
<evidence type="ECO:0000313" key="3">
    <source>
        <dbReference type="Proteomes" id="UP000680839"/>
    </source>
</evidence>
<dbReference type="InterPro" id="IPR051454">
    <property type="entry name" value="RNA/ubiquinone_mod_enzymes"/>
</dbReference>